<dbReference type="InterPro" id="IPR036875">
    <property type="entry name" value="Znf_CCHC_sf"/>
</dbReference>
<feature type="region of interest" description="Disordered" evidence="2">
    <location>
        <begin position="25"/>
        <end position="55"/>
    </location>
</feature>
<keyword evidence="4" id="KW-0808">Transferase</keyword>
<keyword evidence="5" id="KW-1185">Reference proteome</keyword>
<reference evidence="4" key="2">
    <citation type="submission" date="2022-01" db="EMBL/GenBank/DDBJ databases">
        <authorList>
            <person name="Yamashiro T."/>
            <person name="Shiraishi A."/>
            <person name="Satake H."/>
            <person name="Nakayama K."/>
        </authorList>
    </citation>
    <scope>NUCLEOTIDE SEQUENCE</scope>
</reference>
<evidence type="ECO:0000256" key="2">
    <source>
        <dbReference type="SAM" id="MobiDB-lite"/>
    </source>
</evidence>
<evidence type="ECO:0000259" key="3">
    <source>
        <dbReference type="PROSITE" id="PS50158"/>
    </source>
</evidence>
<dbReference type="Gene3D" id="4.10.60.10">
    <property type="entry name" value="Zinc finger, CCHC-type"/>
    <property type="match status" value="1"/>
</dbReference>
<accession>A0ABQ5B2K7</accession>
<evidence type="ECO:0000313" key="4">
    <source>
        <dbReference type="EMBL" id="GJT07651.1"/>
    </source>
</evidence>
<dbReference type="PROSITE" id="PS50158">
    <property type="entry name" value="ZF_CCHC"/>
    <property type="match status" value="1"/>
</dbReference>
<protein>
    <submittedName>
        <fullName evidence="4">Reverse transcriptase domain-containing protein</fullName>
    </submittedName>
</protein>
<evidence type="ECO:0000256" key="1">
    <source>
        <dbReference type="PROSITE-ProRule" id="PRU00047"/>
    </source>
</evidence>
<keyword evidence="4" id="KW-0548">Nucleotidyltransferase</keyword>
<dbReference type="EMBL" id="BQNB010012768">
    <property type="protein sequence ID" value="GJT07651.1"/>
    <property type="molecule type" value="Genomic_DNA"/>
</dbReference>
<keyword evidence="1" id="KW-0862">Zinc</keyword>
<dbReference type="SMART" id="SM00343">
    <property type="entry name" value="ZnF_C2HC"/>
    <property type="match status" value="1"/>
</dbReference>
<proteinExistence type="predicted"/>
<dbReference type="InterPro" id="IPR001878">
    <property type="entry name" value="Znf_CCHC"/>
</dbReference>
<feature type="compositionally biased region" description="Polar residues" evidence="2">
    <location>
        <begin position="38"/>
        <end position="52"/>
    </location>
</feature>
<feature type="domain" description="CCHC-type" evidence="3">
    <location>
        <begin position="101"/>
        <end position="116"/>
    </location>
</feature>
<name>A0ABQ5B2K7_9ASTR</name>
<sequence>MHCKGDYGLMGSCLCKGSGRTLQQREGRSVDEYERSSFHQPTQIRTSSTRGTHATVDHDGKLLWKKKQFREESRECWETMDSSGNQSYGNVTTATGKKVICYNCRGEGHVARQCKEPNRAKGFLSYFQRSRLTAQG</sequence>
<keyword evidence="4" id="KW-0695">RNA-directed DNA polymerase</keyword>
<dbReference type="Proteomes" id="UP001151760">
    <property type="component" value="Unassembled WGS sequence"/>
</dbReference>
<dbReference type="Pfam" id="PF00098">
    <property type="entry name" value="zf-CCHC"/>
    <property type="match status" value="1"/>
</dbReference>
<dbReference type="GO" id="GO:0003964">
    <property type="term" value="F:RNA-directed DNA polymerase activity"/>
    <property type="evidence" value="ECO:0007669"/>
    <property type="project" value="UniProtKB-KW"/>
</dbReference>
<reference evidence="4" key="1">
    <citation type="journal article" date="2022" name="Int. J. Mol. Sci.">
        <title>Draft Genome of Tanacetum Coccineum: Genomic Comparison of Closely Related Tanacetum-Family Plants.</title>
        <authorList>
            <person name="Yamashiro T."/>
            <person name="Shiraishi A."/>
            <person name="Nakayama K."/>
            <person name="Satake H."/>
        </authorList>
    </citation>
    <scope>NUCLEOTIDE SEQUENCE</scope>
</reference>
<feature type="compositionally biased region" description="Basic and acidic residues" evidence="2">
    <location>
        <begin position="25"/>
        <end position="37"/>
    </location>
</feature>
<keyword evidence="1" id="KW-0479">Metal-binding</keyword>
<keyword evidence="1" id="KW-0863">Zinc-finger</keyword>
<comment type="caution">
    <text evidence="4">The sequence shown here is derived from an EMBL/GenBank/DDBJ whole genome shotgun (WGS) entry which is preliminary data.</text>
</comment>
<organism evidence="4 5">
    <name type="scientific">Tanacetum coccineum</name>
    <dbReference type="NCBI Taxonomy" id="301880"/>
    <lineage>
        <taxon>Eukaryota</taxon>
        <taxon>Viridiplantae</taxon>
        <taxon>Streptophyta</taxon>
        <taxon>Embryophyta</taxon>
        <taxon>Tracheophyta</taxon>
        <taxon>Spermatophyta</taxon>
        <taxon>Magnoliopsida</taxon>
        <taxon>eudicotyledons</taxon>
        <taxon>Gunneridae</taxon>
        <taxon>Pentapetalae</taxon>
        <taxon>asterids</taxon>
        <taxon>campanulids</taxon>
        <taxon>Asterales</taxon>
        <taxon>Asteraceae</taxon>
        <taxon>Asteroideae</taxon>
        <taxon>Anthemideae</taxon>
        <taxon>Anthemidinae</taxon>
        <taxon>Tanacetum</taxon>
    </lineage>
</organism>
<gene>
    <name evidence="4" type="ORF">Tco_0842113</name>
</gene>
<evidence type="ECO:0000313" key="5">
    <source>
        <dbReference type="Proteomes" id="UP001151760"/>
    </source>
</evidence>
<dbReference type="SUPFAM" id="SSF57756">
    <property type="entry name" value="Retrovirus zinc finger-like domains"/>
    <property type="match status" value="1"/>
</dbReference>